<dbReference type="InterPro" id="IPR001810">
    <property type="entry name" value="F-box_dom"/>
</dbReference>
<dbReference type="Pfam" id="PF00646">
    <property type="entry name" value="F-box"/>
    <property type="match status" value="1"/>
</dbReference>
<dbReference type="PANTHER" id="PTHR31639:SF312">
    <property type="entry name" value="CYCLIN-LIKE F-BOX"/>
    <property type="match status" value="1"/>
</dbReference>
<dbReference type="Gene3D" id="3.80.10.10">
    <property type="entry name" value="Ribonuclease Inhibitor"/>
    <property type="match status" value="1"/>
</dbReference>
<dbReference type="Pfam" id="PF24758">
    <property type="entry name" value="LRR_At5g56370"/>
    <property type="match status" value="1"/>
</dbReference>
<dbReference type="SUPFAM" id="SSF81383">
    <property type="entry name" value="F-box domain"/>
    <property type="match status" value="1"/>
</dbReference>
<evidence type="ECO:0000313" key="3">
    <source>
        <dbReference type="Proteomes" id="UP000241394"/>
    </source>
</evidence>
<evidence type="ECO:0000259" key="1">
    <source>
        <dbReference type="PROSITE" id="PS50181"/>
    </source>
</evidence>
<dbReference type="SMART" id="SM00256">
    <property type="entry name" value="FBOX"/>
    <property type="match status" value="1"/>
</dbReference>
<dbReference type="InParanoid" id="A0A2R6QQY4"/>
<sequence>MFSSNSDIISHLPSNVLQEILMFLSIQDAVRTSVLSRKWRYIWAELPQLVFDDTFFRESIRTVKNNKLILTIYKVLLLHRGPITKFTLSLPELGSCTDIDQLILFVANNGVQEFSLRVWKPDCYKLPSSLFSCLQLEHLDLRSCMFKPPRVFKGFSRLLSLTLCEVVITDDVFSNLISTCPLLETLWIEMSTSLDYLEIAAPNLTFLYCEGIFRGIDLKTTPYLEEVSIILKEYRKNLVFKEGEPFNLVMLLESIPVIEDLQFDHYYVKCMAASGVPKRLPTTLNFLKVLRLCEICFGALDEVSVVLCLIRSSPNLQEISIQAYPGETAAIDPILDLLEVHYWSDVPLKQLCKVDFGNVSGTRPELGFIKLLLAKSPMLKKLLIELDSEDVAEQNRILRELTRFRRASPRAEIIFENPDEDSDED</sequence>
<dbReference type="InterPro" id="IPR036047">
    <property type="entry name" value="F-box-like_dom_sf"/>
</dbReference>
<dbReference type="Gene3D" id="1.20.1280.50">
    <property type="match status" value="1"/>
</dbReference>
<dbReference type="AlphaFoldDB" id="A0A2R6QQY4"/>
<dbReference type="CDD" id="cd22160">
    <property type="entry name" value="F-box_AtFBL13-like"/>
    <property type="match status" value="1"/>
</dbReference>
<dbReference type="PANTHER" id="PTHR31639">
    <property type="entry name" value="F-BOX PROTEIN-LIKE"/>
    <property type="match status" value="1"/>
</dbReference>
<dbReference type="SUPFAM" id="SSF52047">
    <property type="entry name" value="RNI-like"/>
    <property type="match status" value="1"/>
</dbReference>
<organism evidence="2 3">
    <name type="scientific">Actinidia chinensis var. chinensis</name>
    <name type="common">Chinese soft-hair kiwi</name>
    <dbReference type="NCBI Taxonomy" id="1590841"/>
    <lineage>
        <taxon>Eukaryota</taxon>
        <taxon>Viridiplantae</taxon>
        <taxon>Streptophyta</taxon>
        <taxon>Embryophyta</taxon>
        <taxon>Tracheophyta</taxon>
        <taxon>Spermatophyta</taxon>
        <taxon>Magnoliopsida</taxon>
        <taxon>eudicotyledons</taxon>
        <taxon>Gunneridae</taxon>
        <taxon>Pentapetalae</taxon>
        <taxon>asterids</taxon>
        <taxon>Ericales</taxon>
        <taxon>Actinidiaceae</taxon>
        <taxon>Actinidia</taxon>
    </lineage>
</organism>
<name>A0A2R6QQY4_ACTCC</name>
<keyword evidence="3" id="KW-1185">Reference proteome</keyword>
<dbReference type="InterPro" id="IPR032675">
    <property type="entry name" value="LRR_dom_sf"/>
</dbReference>
<dbReference type="Proteomes" id="UP000241394">
    <property type="component" value="Chromosome LG13"/>
</dbReference>
<dbReference type="PROSITE" id="PS50181">
    <property type="entry name" value="FBOX"/>
    <property type="match status" value="1"/>
</dbReference>
<gene>
    <name evidence="2" type="ORF">CEY00_Acc14117</name>
</gene>
<proteinExistence type="predicted"/>
<dbReference type="InterPro" id="IPR055411">
    <property type="entry name" value="LRR_FXL15/At3g58940/PEG3-like"/>
</dbReference>
<dbReference type="SMART" id="SM00579">
    <property type="entry name" value="FBD"/>
    <property type="match status" value="1"/>
</dbReference>
<feature type="domain" description="F-box" evidence="1">
    <location>
        <begin position="6"/>
        <end position="59"/>
    </location>
</feature>
<protein>
    <submittedName>
        <fullName evidence="2">F-box/FBD/LRR-repeat protein</fullName>
    </submittedName>
</protein>
<reference evidence="2 3" key="1">
    <citation type="submission" date="2017-07" db="EMBL/GenBank/DDBJ databases">
        <title>An improved, manually edited Actinidia chinensis var. chinensis (kiwifruit) genome highlights the challenges associated with draft genomes and gene prediction in plants.</title>
        <authorList>
            <person name="Pilkington S."/>
            <person name="Crowhurst R."/>
            <person name="Hilario E."/>
            <person name="Nardozza S."/>
            <person name="Fraser L."/>
            <person name="Peng Y."/>
            <person name="Gunaseelan K."/>
            <person name="Simpson R."/>
            <person name="Tahir J."/>
            <person name="Deroles S."/>
            <person name="Templeton K."/>
            <person name="Luo Z."/>
            <person name="Davy M."/>
            <person name="Cheng C."/>
            <person name="Mcneilage M."/>
            <person name="Scaglione D."/>
            <person name="Liu Y."/>
            <person name="Zhang Q."/>
            <person name="Datson P."/>
            <person name="De Silva N."/>
            <person name="Gardiner S."/>
            <person name="Bassett H."/>
            <person name="Chagne D."/>
            <person name="Mccallum J."/>
            <person name="Dzierzon H."/>
            <person name="Deng C."/>
            <person name="Wang Y.-Y."/>
            <person name="Barron N."/>
            <person name="Manako K."/>
            <person name="Bowen J."/>
            <person name="Foster T."/>
            <person name="Erridge Z."/>
            <person name="Tiffin H."/>
            <person name="Waite C."/>
            <person name="Davies K."/>
            <person name="Grierson E."/>
            <person name="Laing W."/>
            <person name="Kirk R."/>
            <person name="Chen X."/>
            <person name="Wood M."/>
            <person name="Montefiori M."/>
            <person name="Brummell D."/>
            <person name="Schwinn K."/>
            <person name="Catanach A."/>
            <person name="Fullerton C."/>
            <person name="Li D."/>
            <person name="Meiyalaghan S."/>
            <person name="Nieuwenhuizen N."/>
            <person name="Read N."/>
            <person name="Prakash R."/>
            <person name="Hunter D."/>
            <person name="Zhang H."/>
            <person name="Mckenzie M."/>
            <person name="Knabel M."/>
            <person name="Harris A."/>
            <person name="Allan A."/>
            <person name="Chen A."/>
            <person name="Janssen B."/>
            <person name="Plunkett B."/>
            <person name="Dwamena C."/>
            <person name="Voogd C."/>
            <person name="Leif D."/>
            <person name="Lafferty D."/>
            <person name="Souleyre E."/>
            <person name="Varkonyi-Gasic E."/>
            <person name="Gambi F."/>
            <person name="Hanley J."/>
            <person name="Yao J.-L."/>
            <person name="Cheung J."/>
            <person name="David K."/>
            <person name="Warren B."/>
            <person name="Marsh K."/>
            <person name="Snowden K."/>
            <person name="Lin-Wang K."/>
            <person name="Brian L."/>
            <person name="Martinez-Sanchez M."/>
            <person name="Wang M."/>
            <person name="Ileperuma N."/>
            <person name="Macnee N."/>
            <person name="Campin R."/>
            <person name="Mcatee P."/>
            <person name="Drummond R."/>
            <person name="Espley R."/>
            <person name="Ireland H."/>
            <person name="Wu R."/>
            <person name="Atkinson R."/>
            <person name="Karunairetnam S."/>
            <person name="Bulley S."/>
            <person name="Chunkath S."/>
            <person name="Hanley Z."/>
            <person name="Storey R."/>
            <person name="Thrimawithana A."/>
            <person name="Thomson S."/>
            <person name="David C."/>
            <person name="Testolin R."/>
        </authorList>
    </citation>
    <scope>NUCLEOTIDE SEQUENCE [LARGE SCALE GENOMIC DNA]</scope>
    <source>
        <strain evidence="3">cv. Red5</strain>
        <tissue evidence="2">Young leaf</tissue>
    </source>
</reference>
<dbReference type="EMBL" id="NKQK01000013">
    <property type="protein sequence ID" value="PSS13507.1"/>
    <property type="molecule type" value="Genomic_DNA"/>
</dbReference>
<dbReference type="STRING" id="1590841.A0A2R6QQY4"/>
<accession>A0A2R6QQY4</accession>
<dbReference type="OMA" id="KCHAREL"/>
<dbReference type="InterPro" id="IPR053781">
    <property type="entry name" value="F-box_AtFBL13-like"/>
</dbReference>
<evidence type="ECO:0000313" key="2">
    <source>
        <dbReference type="EMBL" id="PSS13507.1"/>
    </source>
</evidence>
<reference evidence="3" key="2">
    <citation type="journal article" date="2018" name="BMC Genomics">
        <title>A manually annotated Actinidia chinensis var. chinensis (kiwifruit) genome highlights the challenges associated with draft genomes and gene prediction in plants.</title>
        <authorList>
            <person name="Pilkington S.M."/>
            <person name="Crowhurst R."/>
            <person name="Hilario E."/>
            <person name="Nardozza S."/>
            <person name="Fraser L."/>
            <person name="Peng Y."/>
            <person name="Gunaseelan K."/>
            <person name="Simpson R."/>
            <person name="Tahir J."/>
            <person name="Deroles S.C."/>
            <person name="Templeton K."/>
            <person name="Luo Z."/>
            <person name="Davy M."/>
            <person name="Cheng C."/>
            <person name="McNeilage M."/>
            <person name="Scaglione D."/>
            <person name="Liu Y."/>
            <person name="Zhang Q."/>
            <person name="Datson P."/>
            <person name="De Silva N."/>
            <person name="Gardiner S.E."/>
            <person name="Bassett H."/>
            <person name="Chagne D."/>
            <person name="McCallum J."/>
            <person name="Dzierzon H."/>
            <person name="Deng C."/>
            <person name="Wang Y.Y."/>
            <person name="Barron L."/>
            <person name="Manako K."/>
            <person name="Bowen J."/>
            <person name="Foster T.M."/>
            <person name="Erridge Z.A."/>
            <person name="Tiffin H."/>
            <person name="Waite C.N."/>
            <person name="Davies K.M."/>
            <person name="Grierson E.P."/>
            <person name="Laing W.A."/>
            <person name="Kirk R."/>
            <person name="Chen X."/>
            <person name="Wood M."/>
            <person name="Montefiori M."/>
            <person name="Brummell D.A."/>
            <person name="Schwinn K.E."/>
            <person name="Catanach A."/>
            <person name="Fullerton C."/>
            <person name="Li D."/>
            <person name="Meiyalaghan S."/>
            <person name="Nieuwenhuizen N."/>
            <person name="Read N."/>
            <person name="Prakash R."/>
            <person name="Hunter D."/>
            <person name="Zhang H."/>
            <person name="McKenzie M."/>
            <person name="Knabel M."/>
            <person name="Harris A."/>
            <person name="Allan A.C."/>
            <person name="Gleave A."/>
            <person name="Chen A."/>
            <person name="Janssen B.J."/>
            <person name="Plunkett B."/>
            <person name="Ampomah-Dwamena C."/>
            <person name="Voogd C."/>
            <person name="Leif D."/>
            <person name="Lafferty D."/>
            <person name="Souleyre E.J.F."/>
            <person name="Varkonyi-Gasic E."/>
            <person name="Gambi F."/>
            <person name="Hanley J."/>
            <person name="Yao J.L."/>
            <person name="Cheung J."/>
            <person name="David K.M."/>
            <person name="Warren B."/>
            <person name="Marsh K."/>
            <person name="Snowden K.C."/>
            <person name="Lin-Wang K."/>
            <person name="Brian L."/>
            <person name="Martinez-Sanchez M."/>
            <person name="Wang M."/>
            <person name="Ileperuma N."/>
            <person name="Macnee N."/>
            <person name="Campin R."/>
            <person name="McAtee P."/>
            <person name="Drummond R.S.M."/>
            <person name="Espley R.V."/>
            <person name="Ireland H.S."/>
            <person name="Wu R."/>
            <person name="Atkinson R.G."/>
            <person name="Karunairetnam S."/>
            <person name="Bulley S."/>
            <person name="Chunkath S."/>
            <person name="Hanley Z."/>
            <person name="Storey R."/>
            <person name="Thrimawithana A.H."/>
            <person name="Thomson S."/>
            <person name="David C."/>
            <person name="Testolin R."/>
            <person name="Huang H."/>
            <person name="Hellens R.P."/>
            <person name="Schaffer R.J."/>
        </authorList>
    </citation>
    <scope>NUCLEOTIDE SEQUENCE [LARGE SCALE GENOMIC DNA]</scope>
    <source>
        <strain evidence="3">cv. Red5</strain>
    </source>
</reference>
<dbReference type="OrthoDB" id="1274461at2759"/>
<dbReference type="Gramene" id="PSS13507">
    <property type="protein sequence ID" value="PSS13507"/>
    <property type="gene ID" value="CEY00_Acc14117"/>
</dbReference>
<comment type="caution">
    <text evidence="2">The sequence shown here is derived from an EMBL/GenBank/DDBJ whole genome shotgun (WGS) entry which is preliminary data.</text>
</comment>
<dbReference type="InterPro" id="IPR006566">
    <property type="entry name" value="FBD"/>
</dbReference>